<dbReference type="PATRIC" id="fig|1029822.3.peg.548"/>
<proteinExistence type="predicted"/>
<dbReference type="InterPro" id="IPR036291">
    <property type="entry name" value="NAD(P)-bd_dom_sf"/>
</dbReference>
<gene>
    <name evidence="2" type="ORF">NIAS840_00548</name>
</gene>
<dbReference type="EMBL" id="AFMN01000001">
    <property type="protein sequence ID" value="EGL98838.1"/>
    <property type="molecule type" value="Genomic_DNA"/>
</dbReference>
<keyword evidence="2" id="KW-0413">Isomerase</keyword>
<evidence type="ECO:0000259" key="1">
    <source>
        <dbReference type="Pfam" id="PF16363"/>
    </source>
</evidence>
<dbReference type="Gene3D" id="3.40.50.720">
    <property type="entry name" value="NAD(P)-binding Rossmann-like Domain"/>
    <property type="match status" value="1"/>
</dbReference>
<organism evidence="2 3">
    <name type="scientific">Ligilactobacillus salivarius NIAS840</name>
    <dbReference type="NCBI Taxonomy" id="1029822"/>
    <lineage>
        <taxon>Bacteria</taxon>
        <taxon>Bacillati</taxon>
        <taxon>Bacillota</taxon>
        <taxon>Bacilli</taxon>
        <taxon>Lactobacillales</taxon>
        <taxon>Lactobacillaceae</taxon>
        <taxon>Ligilactobacillus</taxon>
    </lineage>
</organism>
<dbReference type="Gene3D" id="3.90.25.10">
    <property type="entry name" value="UDP-galactose 4-epimerase, domain 1"/>
    <property type="match status" value="1"/>
</dbReference>
<evidence type="ECO:0000313" key="2">
    <source>
        <dbReference type="EMBL" id="EGL98838.1"/>
    </source>
</evidence>
<dbReference type="PANTHER" id="PTHR43000">
    <property type="entry name" value="DTDP-D-GLUCOSE 4,6-DEHYDRATASE-RELATED"/>
    <property type="match status" value="1"/>
</dbReference>
<evidence type="ECO:0000313" key="3">
    <source>
        <dbReference type="Proteomes" id="UP000006227"/>
    </source>
</evidence>
<accession>F5VDC0</accession>
<dbReference type="InterPro" id="IPR016040">
    <property type="entry name" value="NAD(P)-bd_dom"/>
</dbReference>
<dbReference type="PRINTS" id="PR01713">
    <property type="entry name" value="NUCEPIMERASE"/>
</dbReference>
<sequence length="314" mass="35604">MSKYLITGGAGFIGSNLVEKVVSQGDDVVIVDNLSMGKLENIIHFSKKHVSFYKEDITNFNFMEKLLVSENFDYIVLLGAVASVANSVQDPQKTHLINQEANLNIYEIIRKNNLKIKKLLFASSAAVYGDEPTLPKSEESVIRPLTPYAIDKFASEKYALAYGKLYNIPTVATRFFNVYGPKQNPESQYSGVLSIIKDRLVSDKVFTMYGDGNQTRDFTYIDDVIEAMLILLRDPDIKWDVYNVATGKSTSLNEIIKIFEKVANKNLKIKYESKRQGDIENSQADVNKIREKVGFNTKISLEEGLRKYYSKRQN</sequence>
<dbReference type="GO" id="GO:0003978">
    <property type="term" value="F:UDP-glucose 4-epimerase activity"/>
    <property type="evidence" value="ECO:0007669"/>
    <property type="project" value="UniProtKB-EC"/>
</dbReference>
<dbReference type="EC" id="5.1.3.2" evidence="2"/>
<name>F5VDC0_9LACO</name>
<dbReference type="SUPFAM" id="SSF51735">
    <property type="entry name" value="NAD(P)-binding Rossmann-fold domains"/>
    <property type="match status" value="1"/>
</dbReference>
<comment type="caution">
    <text evidence="2">The sequence shown here is derived from an EMBL/GenBank/DDBJ whole genome shotgun (WGS) entry which is preliminary data.</text>
</comment>
<dbReference type="Proteomes" id="UP000006227">
    <property type="component" value="Unassembled WGS sequence"/>
</dbReference>
<dbReference type="RefSeq" id="WP_003705479.1">
    <property type="nucleotide sequence ID" value="NZ_AFMN01000001.1"/>
</dbReference>
<reference evidence="2 3" key="1">
    <citation type="journal article" date="2011" name="J. Bacteriol.">
        <title>Genome Sequence of Lactobacillus salivarius NIAS840, Isolated from Chicken Intestine.</title>
        <authorList>
            <person name="Ham J.S."/>
            <person name="Kim H.W."/>
            <person name="Seol K.H."/>
            <person name="Jang A."/>
            <person name="Jeong S.G."/>
            <person name="Oh M.H."/>
            <person name="Kim D.H."/>
            <person name="Kang D.K."/>
            <person name="Kim G.B."/>
            <person name="Cha C.J."/>
        </authorList>
    </citation>
    <scope>NUCLEOTIDE SEQUENCE [LARGE SCALE GENOMIC DNA]</scope>
    <source>
        <strain evidence="2 3">NIAS840</strain>
    </source>
</reference>
<dbReference type="AlphaFoldDB" id="F5VDC0"/>
<dbReference type="Pfam" id="PF16363">
    <property type="entry name" value="GDP_Man_Dehyd"/>
    <property type="match status" value="1"/>
</dbReference>
<protein>
    <submittedName>
        <fullName evidence="2">UDP-glucose 4-epimerase</fullName>
        <ecNumber evidence="2">5.1.3.2</ecNumber>
    </submittedName>
</protein>
<feature type="domain" description="NAD(P)-binding" evidence="1">
    <location>
        <begin position="5"/>
        <end position="307"/>
    </location>
</feature>